<sequence length="150" mass="16504">MDWWIIWLAIGIILIVAEMATLTFYLLWLGIGSLAASLAALIVPGHVLIQVLVGGVVVGVLTFFTKPLTRKFRHSEGYKDAIEEIIGKKGEVMQKIEVGKMGIVRVGNEMWSAIADEQIGIGETVMVVQRKNTIIEVTKWRGVSVCGSYC</sequence>
<dbReference type="Gene3D" id="2.40.50.140">
    <property type="entry name" value="Nucleic acid-binding proteins"/>
    <property type="match status" value="1"/>
</dbReference>
<evidence type="ECO:0000313" key="7">
    <source>
        <dbReference type="EMBL" id="AVF26704.1"/>
    </source>
</evidence>
<evidence type="ECO:0000256" key="3">
    <source>
        <dbReference type="ARBA" id="ARBA00022989"/>
    </source>
</evidence>
<dbReference type="RefSeq" id="WP_079940718.1">
    <property type="nucleotide sequence ID" value="NZ_CP019655.1"/>
</dbReference>
<evidence type="ECO:0000313" key="8">
    <source>
        <dbReference type="Proteomes" id="UP000239833"/>
    </source>
</evidence>
<dbReference type="GeneID" id="64219228"/>
<dbReference type="InterPro" id="IPR052165">
    <property type="entry name" value="Membrane_assoc_protease"/>
</dbReference>
<feature type="transmembrane region" description="Helical" evidence="5">
    <location>
        <begin position="34"/>
        <end position="64"/>
    </location>
</feature>
<dbReference type="InterPro" id="IPR012340">
    <property type="entry name" value="NA-bd_OB-fold"/>
</dbReference>
<proteinExistence type="predicted"/>
<accession>A0A2L1U1C5</accession>
<protein>
    <recommendedName>
        <fullName evidence="6">NfeD-like C-terminal domain-containing protein</fullName>
    </recommendedName>
</protein>
<dbReference type="STRING" id="147375.BXP28_04515"/>
<keyword evidence="2 5" id="KW-0812">Transmembrane</keyword>
<dbReference type="Pfam" id="PF01957">
    <property type="entry name" value="NfeD"/>
    <property type="match status" value="1"/>
</dbReference>
<evidence type="ECO:0000256" key="1">
    <source>
        <dbReference type="ARBA" id="ARBA00004141"/>
    </source>
</evidence>
<feature type="transmembrane region" description="Helical" evidence="5">
    <location>
        <begin position="7"/>
        <end position="28"/>
    </location>
</feature>
<dbReference type="GO" id="GO:0005886">
    <property type="term" value="C:plasma membrane"/>
    <property type="evidence" value="ECO:0007669"/>
    <property type="project" value="TreeGrafter"/>
</dbReference>
<keyword evidence="4 5" id="KW-0472">Membrane</keyword>
<keyword evidence="3 5" id="KW-1133">Transmembrane helix</keyword>
<dbReference type="Proteomes" id="UP000239833">
    <property type="component" value="Chromosome"/>
</dbReference>
<dbReference type="EMBL" id="CP019655">
    <property type="protein sequence ID" value="AVF26704.1"/>
    <property type="molecule type" value="Genomic_DNA"/>
</dbReference>
<evidence type="ECO:0000256" key="4">
    <source>
        <dbReference type="ARBA" id="ARBA00023136"/>
    </source>
</evidence>
<comment type="subcellular location">
    <subcellularLocation>
        <location evidence="1">Membrane</location>
        <topology evidence="1">Multi-pass membrane protein</topology>
    </subcellularLocation>
</comment>
<dbReference type="PANTHER" id="PTHR33507">
    <property type="entry name" value="INNER MEMBRANE PROTEIN YBBJ"/>
    <property type="match status" value="1"/>
</dbReference>
<gene>
    <name evidence="7" type="ORF">ERICIII_02562</name>
</gene>
<evidence type="ECO:0000259" key="6">
    <source>
        <dbReference type="Pfam" id="PF01957"/>
    </source>
</evidence>
<dbReference type="PANTHER" id="PTHR33507:SF3">
    <property type="entry name" value="INNER MEMBRANE PROTEIN YBBJ"/>
    <property type="match status" value="1"/>
</dbReference>
<organism evidence="7 8">
    <name type="scientific">Paenibacillus larvae subsp. larvae</name>
    <dbReference type="NCBI Taxonomy" id="147375"/>
    <lineage>
        <taxon>Bacteria</taxon>
        <taxon>Bacillati</taxon>
        <taxon>Bacillota</taxon>
        <taxon>Bacilli</taxon>
        <taxon>Bacillales</taxon>
        <taxon>Paenibacillaceae</taxon>
        <taxon>Paenibacillus</taxon>
    </lineage>
</organism>
<dbReference type="AlphaFoldDB" id="A0A2L1U1C5"/>
<reference evidence="8" key="1">
    <citation type="submission" date="2017-02" db="EMBL/GenBank/DDBJ databases">
        <title>Delineation of Paenibacillus larvae strains originating from foulbrood outbreaks.</title>
        <authorList>
            <person name="Beims H."/>
            <person name="Bunk B."/>
            <person name="Sproeer C."/>
            <person name="Mohr K.I."/>
            <person name="Pradella S."/>
            <person name="Guenther G."/>
            <person name="Rohde M."/>
            <person name="von der Ohe W."/>
            <person name="Steinert M."/>
        </authorList>
    </citation>
    <scope>NUCLEOTIDE SEQUENCE [LARGE SCALE GENOMIC DNA]</scope>
    <source>
        <strain evidence="8">Eric_III</strain>
    </source>
</reference>
<dbReference type="SUPFAM" id="SSF141322">
    <property type="entry name" value="NfeD domain-like"/>
    <property type="match status" value="1"/>
</dbReference>
<feature type="domain" description="NfeD-like C-terminal" evidence="6">
    <location>
        <begin position="83"/>
        <end position="139"/>
    </location>
</feature>
<evidence type="ECO:0000256" key="2">
    <source>
        <dbReference type="ARBA" id="ARBA00022692"/>
    </source>
</evidence>
<dbReference type="InterPro" id="IPR002810">
    <property type="entry name" value="NfeD-like_C"/>
</dbReference>
<evidence type="ECO:0000256" key="5">
    <source>
        <dbReference type="SAM" id="Phobius"/>
    </source>
</evidence>
<name>A0A2L1U1C5_9BACL</name>